<reference evidence="4" key="1">
    <citation type="journal article" date="2016" name="Sci. Rep.">
        <title>Evolution of the EGFR pathway in Metazoa and its diversification in the planarian Schmidtea mediterranea.</title>
        <authorList>
            <person name="Barberan S."/>
            <person name="Martin-Duran J.M."/>
            <person name="Cebria F."/>
        </authorList>
    </citation>
    <scope>NUCLEOTIDE SEQUENCE</scope>
</reference>
<evidence type="ECO:0000259" key="3">
    <source>
        <dbReference type="PROSITE" id="PS01186"/>
    </source>
</evidence>
<dbReference type="EMBL" id="KU850489">
    <property type="protein sequence ID" value="ANP44407.1"/>
    <property type="molecule type" value="mRNA"/>
</dbReference>
<feature type="domain" description="EGF-like" evidence="2 3">
    <location>
        <begin position="37"/>
        <end position="48"/>
    </location>
</feature>
<organism evidence="4">
    <name type="scientific">Schmidtea mediterranea</name>
    <name type="common">Freshwater planarian flatworm</name>
    <dbReference type="NCBI Taxonomy" id="79327"/>
    <lineage>
        <taxon>Eukaryota</taxon>
        <taxon>Metazoa</taxon>
        <taxon>Spiralia</taxon>
        <taxon>Lophotrochozoa</taxon>
        <taxon>Platyhelminthes</taxon>
        <taxon>Rhabditophora</taxon>
        <taxon>Seriata</taxon>
        <taxon>Tricladida</taxon>
        <taxon>Continenticola</taxon>
        <taxon>Geoplanoidea</taxon>
        <taxon>Dugesiidae</taxon>
        <taxon>Schmidtea</taxon>
    </lineage>
</organism>
<sequence>MLTSTLSSLICADTSYCVHGICTIRQLSESSLPSRFCACFYPYIGPRCNKKNFSVFKRIMEGDEYSLAALSIISAIFILLIIIIIVLIYCLILYKRKRNNPINVQGKTFMESCPQQIQIVCNEAHVQSPMMGTPSFPERKFRTSFDDFKFFPLNDEFQNIKIPRKYSDRNYF</sequence>
<dbReference type="Gene3D" id="2.10.25.10">
    <property type="entry name" value="Laminin"/>
    <property type="match status" value="1"/>
</dbReference>
<protein>
    <submittedName>
        <fullName evidence="4">Epidermal growth factor Smed-egf-2</fullName>
    </submittedName>
</protein>
<dbReference type="InterPro" id="IPR000742">
    <property type="entry name" value="EGF"/>
</dbReference>
<evidence type="ECO:0000259" key="2">
    <source>
        <dbReference type="PROSITE" id="PS00022"/>
    </source>
</evidence>
<accession>A0A1B1ACX5</accession>
<evidence type="ECO:0000256" key="1">
    <source>
        <dbReference type="SAM" id="Phobius"/>
    </source>
</evidence>
<dbReference type="PROSITE" id="PS00022">
    <property type="entry name" value="EGF_1"/>
    <property type="match status" value="1"/>
</dbReference>
<proteinExistence type="evidence at transcript level"/>
<keyword evidence="1" id="KW-1133">Transmembrane helix</keyword>
<dbReference type="AlphaFoldDB" id="A0A1B1ACX5"/>
<name>A0A1B1ACX5_SCHMD</name>
<feature type="transmembrane region" description="Helical" evidence="1">
    <location>
        <begin position="67"/>
        <end position="94"/>
    </location>
</feature>
<evidence type="ECO:0000313" key="4">
    <source>
        <dbReference type="EMBL" id="ANP44407.1"/>
    </source>
</evidence>
<keyword evidence="1" id="KW-0472">Membrane</keyword>
<dbReference type="SUPFAM" id="SSF57196">
    <property type="entry name" value="EGF/Laminin"/>
    <property type="match status" value="1"/>
</dbReference>
<keyword evidence="1" id="KW-0812">Transmembrane</keyword>
<dbReference type="PROSITE" id="PS01186">
    <property type="entry name" value="EGF_2"/>
    <property type="match status" value="1"/>
</dbReference>